<dbReference type="EMBL" id="JBEDUW010000002">
    <property type="protein sequence ID" value="KAK9945364.1"/>
    <property type="molecule type" value="Genomic_DNA"/>
</dbReference>
<gene>
    <name evidence="1" type="ORF">M0R45_010884</name>
</gene>
<dbReference type="Proteomes" id="UP001457282">
    <property type="component" value="Unassembled WGS sequence"/>
</dbReference>
<protein>
    <submittedName>
        <fullName evidence="1">Uncharacterized protein</fullName>
    </submittedName>
</protein>
<sequence>MGMRKSNLQASASVVQWYVVRTVVNPLYLSGPTLDRSLPHAHFVPTLPATTSNNFLSNLRAYQTQILIVVKPTSPQPKSSSISFSSFSFLSLQQRQRDERYWTRGKCGREEVEHWKSEAGLVEAMGCQFDSMPTWAEIETCSGGDESEAWIDGSGDD</sequence>
<comment type="caution">
    <text evidence="1">The sequence shown here is derived from an EMBL/GenBank/DDBJ whole genome shotgun (WGS) entry which is preliminary data.</text>
</comment>
<evidence type="ECO:0000313" key="1">
    <source>
        <dbReference type="EMBL" id="KAK9945364.1"/>
    </source>
</evidence>
<accession>A0AAW1Y8M0</accession>
<proteinExistence type="predicted"/>
<reference evidence="1 2" key="1">
    <citation type="journal article" date="2023" name="G3 (Bethesda)">
        <title>A chromosome-length genome assembly and annotation of blackberry (Rubus argutus, cv. 'Hillquist').</title>
        <authorList>
            <person name="Bruna T."/>
            <person name="Aryal R."/>
            <person name="Dudchenko O."/>
            <person name="Sargent D.J."/>
            <person name="Mead D."/>
            <person name="Buti M."/>
            <person name="Cavallini A."/>
            <person name="Hytonen T."/>
            <person name="Andres J."/>
            <person name="Pham M."/>
            <person name="Weisz D."/>
            <person name="Mascagni F."/>
            <person name="Usai G."/>
            <person name="Natali L."/>
            <person name="Bassil N."/>
            <person name="Fernandez G.E."/>
            <person name="Lomsadze A."/>
            <person name="Armour M."/>
            <person name="Olukolu B."/>
            <person name="Poorten T."/>
            <person name="Britton C."/>
            <person name="Davik J."/>
            <person name="Ashrafi H."/>
            <person name="Aiden E.L."/>
            <person name="Borodovsky M."/>
            <person name="Worthington M."/>
        </authorList>
    </citation>
    <scope>NUCLEOTIDE SEQUENCE [LARGE SCALE GENOMIC DNA]</scope>
    <source>
        <strain evidence="1">PI 553951</strain>
    </source>
</reference>
<name>A0AAW1Y8M0_RUBAR</name>
<organism evidence="1 2">
    <name type="scientific">Rubus argutus</name>
    <name type="common">Southern blackberry</name>
    <dbReference type="NCBI Taxonomy" id="59490"/>
    <lineage>
        <taxon>Eukaryota</taxon>
        <taxon>Viridiplantae</taxon>
        <taxon>Streptophyta</taxon>
        <taxon>Embryophyta</taxon>
        <taxon>Tracheophyta</taxon>
        <taxon>Spermatophyta</taxon>
        <taxon>Magnoliopsida</taxon>
        <taxon>eudicotyledons</taxon>
        <taxon>Gunneridae</taxon>
        <taxon>Pentapetalae</taxon>
        <taxon>rosids</taxon>
        <taxon>fabids</taxon>
        <taxon>Rosales</taxon>
        <taxon>Rosaceae</taxon>
        <taxon>Rosoideae</taxon>
        <taxon>Rosoideae incertae sedis</taxon>
        <taxon>Rubus</taxon>
    </lineage>
</organism>
<evidence type="ECO:0000313" key="2">
    <source>
        <dbReference type="Proteomes" id="UP001457282"/>
    </source>
</evidence>
<dbReference type="AlphaFoldDB" id="A0AAW1Y8M0"/>
<keyword evidence="2" id="KW-1185">Reference proteome</keyword>